<dbReference type="Proteomes" id="UP000286907">
    <property type="component" value="Chromosome"/>
</dbReference>
<dbReference type="Pfam" id="PF07155">
    <property type="entry name" value="ECF-ribofla_trS"/>
    <property type="match status" value="1"/>
</dbReference>
<gene>
    <name evidence="7" type="ORF">DLJ48_01930</name>
    <name evidence="6" type="ORF">EVC35_06325</name>
</gene>
<evidence type="ECO:0000256" key="3">
    <source>
        <dbReference type="ARBA" id="ARBA00022989"/>
    </source>
</evidence>
<feature type="transmembrane region" description="Helical" evidence="5">
    <location>
        <begin position="14"/>
        <end position="35"/>
    </location>
</feature>
<evidence type="ECO:0000313" key="6">
    <source>
        <dbReference type="EMBL" id="MDN6900618.1"/>
    </source>
</evidence>
<evidence type="ECO:0000256" key="2">
    <source>
        <dbReference type="ARBA" id="ARBA00022692"/>
    </source>
</evidence>
<evidence type="ECO:0000313" key="9">
    <source>
        <dbReference type="Proteomes" id="UP001167919"/>
    </source>
</evidence>
<evidence type="ECO:0000313" key="8">
    <source>
        <dbReference type="Proteomes" id="UP000286907"/>
    </source>
</evidence>
<dbReference type="AlphaFoldDB" id="A0AAJ1R9L2"/>
<dbReference type="Gene3D" id="1.10.1760.20">
    <property type="match status" value="1"/>
</dbReference>
<evidence type="ECO:0000256" key="4">
    <source>
        <dbReference type="ARBA" id="ARBA00023136"/>
    </source>
</evidence>
<feature type="transmembrane region" description="Helical" evidence="5">
    <location>
        <begin position="153"/>
        <end position="174"/>
    </location>
</feature>
<keyword evidence="2 5" id="KW-0812">Transmembrane</keyword>
<sequence length="188" mass="20269">MQEKNKSWISVKDVVAIGIGTAVFFVLMRFVAIPLPMSNTTINLGEAWLSLIAAIFGPIVGFLVGFIGHALNDTVAGWGVWWTWVFADGVLGLLLGLIKPRLNLQTESLTAKKIVLFNVWQLIANAIAWLVIAPLGDIVVYKQPALKVFLQGAWAGVGNVLAIAIVGTILLAAYNRTRTGSGSLRSEK</sequence>
<dbReference type="GO" id="GO:0005886">
    <property type="term" value="C:plasma membrane"/>
    <property type="evidence" value="ECO:0007669"/>
    <property type="project" value="UniProtKB-SubCell"/>
</dbReference>
<name>A0AAJ1R9L2_9LACO</name>
<proteinExistence type="inferred from homology"/>
<feature type="transmembrane region" description="Helical" evidence="5">
    <location>
        <begin position="79"/>
        <end position="98"/>
    </location>
</feature>
<dbReference type="InterPro" id="IPR022914">
    <property type="entry name" value="UPF0397"/>
</dbReference>
<feature type="transmembrane region" description="Helical" evidence="5">
    <location>
        <begin position="119"/>
        <end position="141"/>
    </location>
</feature>
<dbReference type="PANTHER" id="PTHR37815:SF3">
    <property type="entry name" value="UPF0397 PROTEIN SPR0429"/>
    <property type="match status" value="1"/>
</dbReference>
<dbReference type="RefSeq" id="WP_128685413.1">
    <property type="nucleotide sequence ID" value="NZ_CP029684.2"/>
</dbReference>
<dbReference type="HAMAP" id="MF_01572">
    <property type="entry name" value="UPF0397"/>
    <property type="match status" value="1"/>
</dbReference>
<reference evidence="7" key="3">
    <citation type="submission" date="2020-01" db="EMBL/GenBank/DDBJ databases">
        <authorList>
            <person name="Cousin F.J."/>
            <person name="Le Guellec R."/>
            <person name="Cretenet M."/>
        </authorList>
    </citation>
    <scope>NUCLEOTIDE SEQUENCE</scope>
    <source>
        <strain evidence="7">UCMA 15228</strain>
    </source>
</reference>
<dbReference type="EMBL" id="SDWY01000003">
    <property type="protein sequence ID" value="MDN6900618.1"/>
    <property type="molecule type" value="Genomic_DNA"/>
</dbReference>
<dbReference type="EMBL" id="CP029684">
    <property type="protein sequence ID" value="QAS69366.1"/>
    <property type="molecule type" value="Genomic_DNA"/>
</dbReference>
<keyword evidence="8" id="KW-1185">Reference proteome</keyword>
<keyword evidence="3 5" id="KW-1133">Transmembrane helix</keyword>
<accession>A0AAJ1R9L2</accession>
<comment type="similarity">
    <text evidence="5">Belongs to the UPF0397 family.</text>
</comment>
<comment type="subcellular location">
    <subcellularLocation>
        <location evidence="5">Cell membrane</location>
        <topology evidence="5">Multi-pass membrane protein</topology>
    </subcellularLocation>
</comment>
<dbReference type="Proteomes" id="UP001167919">
    <property type="component" value="Unassembled WGS sequence"/>
</dbReference>
<evidence type="ECO:0000256" key="5">
    <source>
        <dbReference type="HAMAP-Rule" id="MF_01572"/>
    </source>
</evidence>
<dbReference type="InterPro" id="IPR009825">
    <property type="entry name" value="ECF_substrate-spec-like"/>
</dbReference>
<evidence type="ECO:0000313" key="7">
    <source>
        <dbReference type="EMBL" id="QAS69366.1"/>
    </source>
</evidence>
<evidence type="ECO:0000256" key="1">
    <source>
        <dbReference type="ARBA" id="ARBA00022475"/>
    </source>
</evidence>
<feature type="transmembrane region" description="Helical" evidence="5">
    <location>
        <begin position="47"/>
        <end position="67"/>
    </location>
</feature>
<dbReference type="PANTHER" id="PTHR37815">
    <property type="entry name" value="UPF0397 PROTEIN BC_2624-RELATED"/>
    <property type="match status" value="1"/>
</dbReference>
<keyword evidence="4 5" id="KW-0472">Membrane</keyword>
<dbReference type="NCBIfam" id="NF010182">
    <property type="entry name" value="PRK13661.1"/>
    <property type="match status" value="1"/>
</dbReference>
<reference evidence="7 8" key="1">
    <citation type="journal article" date="2019" name="Syst. Appl. Microbiol.">
        <title>Oenococcus sicerae sp. nov., isolated from French cider.</title>
        <authorList>
            <person name="Cousin F.J."/>
            <person name="Le Guellec R."/>
            <person name="Chagnot C."/>
            <person name="Goux D."/>
            <person name="Dalmasso M."/>
            <person name="Laplace J.M."/>
            <person name="Cretenet M."/>
        </authorList>
    </citation>
    <scope>NUCLEOTIDE SEQUENCE [LARGE SCALE GENOMIC DNA]</scope>
    <source>
        <strain evidence="7 8">UCMA 15228</strain>
    </source>
</reference>
<keyword evidence="1 5" id="KW-1003">Cell membrane</keyword>
<organism evidence="6 9">
    <name type="scientific">Oenococcus sicerae</name>
    <dbReference type="NCBI Taxonomy" id="2203724"/>
    <lineage>
        <taxon>Bacteria</taxon>
        <taxon>Bacillati</taxon>
        <taxon>Bacillota</taxon>
        <taxon>Bacilli</taxon>
        <taxon>Lactobacillales</taxon>
        <taxon>Lactobacillaceae</taxon>
        <taxon>Oenococcus</taxon>
    </lineage>
</organism>
<reference evidence="6" key="2">
    <citation type="submission" date="2019-01" db="EMBL/GenBank/DDBJ databases">
        <title>Oenococcus sicerae UCMA17102.</title>
        <authorList>
            <person name="Cousin F.J."/>
            <person name="Le Guellec R."/>
            <person name="Cretenet M."/>
        </authorList>
    </citation>
    <scope>NUCLEOTIDE SEQUENCE</scope>
    <source>
        <strain evidence="6">UCMA17102</strain>
    </source>
</reference>
<protein>
    <recommendedName>
        <fullName evidence="5">UPF0397 protein DLJ48_01930</fullName>
    </recommendedName>
</protein>